<feature type="binding site" evidence="11">
    <location>
        <position position="65"/>
    </location>
    <ligand>
        <name>Mg(2+)</name>
        <dbReference type="ChEBI" id="CHEBI:18420"/>
        <label>1</label>
    </ligand>
</feature>
<feature type="binding site" evidence="11">
    <location>
        <begin position="177"/>
        <end position="181"/>
    </location>
    <ligand>
        <name>D-ribulose 5-phosphate</name>
        <dbReference type="ChEBI" id="CHEBI:58121"/>
    </ligand>
</feature>
<sequence>MVRCTGVVPRPAPHCGGTGLRDRRRETLTSQPQDTAEVRLDTIEFAVAELAAGRVIIVVDDENRENEGDFIFAAEQVSTEAVAFVIRYSSGVVCVPLPGEICDRLGLPPMHAVNEDRKGTAYTVSVDATDVPDTGISAADRAFTIRQLAAPDATVASFTRPGHVFPLRARDGGVLVRPGHTEAAVDLARLAGLTPVAGIAEVVNDDGSMARLPDLARFAREHGLALVSIADLIAHIRASDVQVRRLASARLPLPQGPFQAVGYASTVDEREFVALVTGEIGDGEDVLVRVHAECVLGDVFRSGRCTCGDQLRSAMTAIEQEGRGVLLYIRGAASDHTDLLNHLTNLERADHGQDHDAPPTQDPKLYGLGAQVLVDLGVRSMRLLTNRPVARVGIQGYGLTITGTQTLEEG</sequence>
<dbReference type="HAMAP" id="MF_00180">
    <property type="entry name" value="RibB"/>
    <property type="match status" value="1"/>
</dbReference>
<dbReference type="GO" id="GO:0009231">
    <property type="term" value="P:riboflavin biosynthetic process"/>
    <property type="evidence" value="ECO:0007669"/>
    <property type="project" value="UniProtKB-UniRule"/>
</dbReference>
<feature type="binding site" evidence="11">
    <location>
        <position position="69"/>
    </location>
    <ligand>
        <name>D-ribulose 5-phosphate</name>
        <dbReference type="ChEBI" id="CHEBI:58121"/>
    </ligand>
</feature>
<dbReference type="FunFam" id="3.90.870.10:FF:000001">
    <property type="entry name" value="Riboflavin biosynthesis protein RibBA"/>
    <property type="match status" value="1"/>
</dbReference>
<dbReference type="PANTHER" id="PTHR21327:SF18">
    <property type="entry name" value="3,4-DIHYDROXY-2-BUTANONE 4-PHOSPHATE SYNTHASE"/>
    <property type="match status" value="1"/>
</dbReference>
<evidence type="ECO:0000256" key="7">
    <source>
        <dbReference type="ARBA" id="ARBA00022723"/>
    </source>
</evidence>
<dbReference type="InterPro" id="IPR000422">
    <property type="entry name" value="DHBP_synthase_RibB"/>
</dbReference>
<comment type="catalytic activity">
    <reaction evidence="1 11">
        <text>D-ribulose 5-phosphate = (2S)-2-hydroxy-3-oxobutyl phosphate + formate + H(+)</text>
        <dbReference type="Rhea" id="RHEA:18457"/>
        <dbReference type="ChEBI" id="CHEBI:15378"/>
        <dbReference type="ChEBI" id="CHEBI:15740"/>
        <dbReference type="ChEBI" id="CHEBI:58121"/>
        <dbReference type="ChEBI" id="CHEBI:58830"/>
        <dbReference type="EC" id="4.1.99.12"/>
    </reaction>
</comment>
<dbReference type="EMBL" id="JAERWL010000016">
    <property type="protein sequence ID" value="MBM9478271.1"/>
    <property type="molecule type" value="Genomic_DNA"/>
</dbReference>
<dbReference type="Pfam" id="PF00926">
    <property type="entry name" value="DHBP_synthase"/>
    <property type="match status" value="1"/>
</dbReference>
<proteinExistence type="inferred from homology"/>
<comment type="subunit">
    <text evidence="11">Homodimer.</text>
</comment>
<dbReference type="GO" id="GO:0008686">
    <property type="term" value="F:3,4-dihydroxy-2-butanone-4-phosphate synthase activity"/>
    <property type="evidence" value="ECO:0007669"/>
    <property type="project" value="UniProtKB-UniRule"/>
</dbReference>
<comment type="similarity">
    <text evidence="11">Belongs to the DHBP synthase family.</text>
</comment>
<feature type="domain" description="GTP cyclohydrolase II" evidence="12">
    <location>
        <begin position="245"/>
        <end position="404"/>
    </location>
</feature>
<dbReference type="AlphaFoldDB" id="A0A938YPD9"/>
<protein>
    <recommendedName>
        <fullName evidence="11">3,4-dihydroxy-2-butanone 4-phosphate synthase</fullName>
        <shortName evidence="11">DHBP synthase</shortName>
        <ecNumber evidence="11">4.1.99.12</ecNumber>
    </recommendedName>
</protein>
<evidence type="ECO:0000256" key="8">
    <source>
        <dbReference type="ARBA" id="ARBA00022842"/>
    </source>
</evidence>
<evidence type="ECO:0000313" key="14">
    <source>
        <dbReference type="Proteomes" id="UP000663801"/>
    </source>
</evidence>
<evidence type="ECO:0000259" key="12">
    <source>
        <dbReference type="Pfam" id="PF00925"/>
    </source>
</evidence>
<feature type="binding site" evidence="11">
    <location>
        <begin position="64"/>
        <end position="65"/>
    </location>
    <ligand>
        <name>D-ribulose 5-phosphate</name>
        <dbReference type="ChEBI" id="CHEBI:58121"/>
    </ligand>
</feature>
<feature type="binding site" evidence="11">
    <location>
        <position position="180"/>
    </location>
    <ligand>
        <name>Mg(2+)</name>
        <dbReference type="ChEBI" id="CHEBI:18420"/>
        <label>2</label>
    </ligand>
</feature>
<evidence type="ECO:0000256" key="6">
    <source>
        <dbReference type="ARBA" id="ARBA00022619"/>
    </source>
</evidence>
<feature type="site" description="Essential for catalytic activity" evidence="11">
    <location>
        <position position="163"/>
    </location>
</feature>
<evidence type="ECO:0000256" key="9">
    <source>
        <dbReference type="ARBA" id="ARBA00023211"/>
    </source>
</evidence>
<comment type="cofactor">
    <cofactor evidence="2">
        <name>Mn(2+)</name>
        <dbReference type="ChEBI" id="CHEBI:29035"/>
    </cofactor>
</comment>
<dbReference type="Gene3D" id="3.40.50.10990">
    <property type="entry name" value="GTP cyclohydrolase II"/>
    <property type="match status" value="1"/>
</dbReference>
<evidence type="ECO:0000256" key="3">
    <source>
        <dbReference type="ARBA" id="ARBA00002284"/>
    </source>
</evidence>
<evidence type="ECO:0000256" key="5">
    <source>
        <dbReference type="ARBA" id="ARBA00005520"/>
    </source>
</evidence>
<feature type="site" description="Essential for catalytic activity" evidence="11">
    <location>
        <position position="201"/>
    </location>
</feature>
<dbReference type="SUPFAM" id="SSF142695">
    <property type="entry name" value="RibA-like"/>
    <property type="match status" value="1"/>
</dbReference>
<dbReference type="SUPFAM" id="SSF55821">
    <property type="entry name" value="YrdC/RibB"/>
    <property type="match status" value="1"/>
</dbReference>
<dbReference type="PANTHER" id="PTHR21327">
    <property type="entry name" value="GTP CYCLOHYDROLASE II-RELATED"/>
    <property type="match status" value="1"/>
</dbReference>
<dbReference type="InterPro" id="IPR032677">
    <property type="entry name" value="GTP_cyclohydro_II"/>
</dbReference>
<keyword evidence="8 11" id="KW-0460">Magnesium</keyword>
<reference evidence="13" key="1">
    <citation type="submission" date="2021-01" db="EMBL/GenBank/DDBJ databases">
        <title>KCTC 19127 draft genome.</title>
        <authorList>
            <person name="An D."/>
        </authorList>
    </citation>
    <scope>NUCLEOTIDE SEQUENCE</scope>
    <source>
        <strain evidence="13">KCTC 19127</strain>
    </source>
</reference>
<dbReference type="InterPro" id="IPR017945">
    <property type="entry name" value="DHBP_synth_RibB-like_a/b_dom"/>
</dbReference>
<comment type="cofactor">
    <cofactor evidence="11">
        <name>Mg(2+)</name>
        <dbReference type="ChEBI" id="CHEBI:18420"/>
    </cofactor>
    <cofactor evidence="11">
        <name>Mn(2+)</name>
        <dbReference type="ChEBI" id="CHEBI:29035"/>
    </cofactor>
    <text evidence="11">Binds 2 divalent metal cations per subunit. Magnesium or manganese.</text>
</comment>
<dbReference type="EC" id="4.1.99.12" evidence="11"/>
<comment type="pathway">
    <text evidence="4 11">Cofactor biosynthesis; riboflavin biosynthesis; 2-hydroxy-3-oxobutyl phosphate from D-ribulose 5-phosphate: step 1/1.</text>
</comment>
<evidence type="ECO:0000256" key="2">
    <source>
        <dbReference type="ARBA" id="ARBA00001936"/>
    </source>
</evidence>
<evidence type="ECO:0000256" key="11">
    <source>
        <dbReference type="HAMAP-Rule" id="MF_00180"/>
    </source>
</evidence>
<dbReference type="GO" id="GO:0005829">
    <property type="term" value="C:cytosol"/>
    <property type="evidence" value="ECO:0007669"/>
    <property type="project" value="TreeGrafter"/>
</dbReference>
<feature type="binding site" evidence="11">
    <location>
        <position position="65"/>
    </location>
    <ligand>
        <name>Mg(2+)</name>
        <dbReference type="ChEBI" id="CHEBI:18420"/>
        <label>2</label>
    </ligand>
</feature>
<name>A0A938YPD9_9ACTN</name>
<dbReference type="GO" id="GO:0003935">
    <property type="term" value="F:GTP cyclohydrolase II activity"/>
    <property type="evidence" value="ECO:0007669"/>
    <property type="project" value="TreeGrafter"/>
</dbReference>
<keyword evidence="7 11" id="KW-0479">Metal-binding</keyword>
<comment type="caution">
    <text evidence="13">The sequence shown here is derived from an EMBL/GenBank/DDBJ whole genome shotgun (WGS) entry which is preliminary data.</text>
</comment>
<organism evidence="13 14">
    <name type="scientific">Nakamurella flavida</name>
    <dbReference type="NCBI Taxonomy" id="363630"/>
    <lineage>
        <taxon>Bacteria</taxon>
        <taxon>Bacillati</taxon>
        <taxon>Actinomycetota</taxon>
        <taxon>Actinomycetes</taxon>
        <taxon>Nakamurellales</taxon>
        <taxon>Nakamurellaceae</taxon>
        <taxon>Nakamurella</taxon>
    </lineage>
</organism>
<keyword evidence="14" id="KW-1185">Reference proteome</keyword>
<gene>
    <name evidence="11 13" type="primary">ribB</name>
    <name evidence="13" type="ORF">JL107_17625</name>
</gene>
<dbReference type="GO" id="GO:0000287">
    <property type="term" value="F:magnesium ion binding"/>
    <property type="evidence" value="ECO:0007669"/>
    <property type="project" value="UniProtKB-UniRule"/>
</dbReference>
<dbReference type="NCBIfam" id="TIGR00506">
    <property type="entry name" value="ribB"/>
    <property type="match status" value="1"/>
</dbReference>
<keyword evidence="6 11" id="KW-0686">Riboflavin biosynthesis</keyword>
<dbReference type="Pfam" id="PF00925">
    <property type="entry name" value="GTP_cyclohydro2"/>
    <property type="match status" value="1"/>
</dbReference>
<dbReference type="PIRSF" id="PIRSF001259">
    <property type="entry name" value="RibA"/>
    <property type="match status" value="1"/>
</dbReference>
<dbReference type="Gene3D" id="3.90.870.10">
    <property type="entry name" value="DHBP synthase"/>
    <property type="match status" value="1"/>
</dbReference>
<dbReference type="Proteomes" id="UP000663801">
    <property type="component" value="Unassembled WGS sequence"/>
</dbReference>
<dbReference type="InterPro" id="IPR036144">
    <property type="entry name" value="RibA-like_sf"/>
</dbReference>
<evidence type="ECO:0000313" key="13">
    <source>
        <dbReference type="EMBL" id="MBM9478271.1"/>
    </source>
</evidence>
<keyword evidence="10 11" id="KW-0456">Lyase</keyword>
<evidence type="ECO:0000256" key="10">
    <source>
        <dbReference type="ARBA" id="ARBA00023239"/>
    </source>
</evidence>
<comment type="similarity">
    <text evidence="5">In the N-terminal section; belongs to the DHBP synthase family.</text>
</comment>
<evidence type="ECO:0000256" key="1">
    <source>
        <dbReference type="ARBA" id="ARBA00000141"/>
    </source>
</evidence>
<comment type="function">
    <text evidence="3 11">Catalyzes the conversion of D-ribulose 5-phosphate to formate and 3,4-dihydroxy-2-butanone 4-phosphate.</text>
</comment>
<accession>A0A938YPD9</accession>
<evidence type="ECO:0000256" key="4">
    <source>
        <dbReference type="ARBA" id="ARBA00004904"/>
    </source>
</evidence>
<keyword evidence="9 11" id="KW-0464">Manganese</keyword>
<dbReference type="GO" id="GO:0030145">
    <property type="term" value="F:manganese ion binding"/>
    <property type="evidence" value="ECO:0007669"/>
    <property type="project" value="UniProtKB-UniRule"/>
</dbReference>